<feature type="transmembrane region" description="Helical" evidence="7">
    <location>
        <begin position="12"/>
        <end position="35"/>
    </location>
</feature>
<evidence type="ECO:0000313" key="8">
    <source>
        <dbReference type="EMBL" id="OGC05412.1"/>
    </source>
</evidence>
<evidence type="ECO:0000256" key="3">
    <source>
        <dbReference type="ARBA" id="ARBA00022679"/>
    </source>
</evidence>
<feature type="transmembrane region" description="Helical" evidence="7">
    <location>
        <begin position="44"/>
        <end position="66"/>
    </location>
</feature>
<keyword evidence="6 7" id="KW-0472">Membrane</keyword>
<dbReference type="GO" id="GO:0042158">
    <property type="term" value="P:lipoprotein biosynthetic process"/>
    <property type="evidence" value="ECO:0007669"/>
    <property type="project" value="UniProtKB-UniRule"/>
</dbReference>
<dbReference type="UniPathway" id="UPA00664"/>
<keyword evidence="8" id="KW-0449">Lipoprotein</keyword>
<dbReference type="EC" id="2.5.1.145" evidence="7"/>
<comment type="pathway">
    <text evidence="7">Protein modification; lipoprotein biosynthesis (diacylglyceryl transfer).</text>
</comment>
<dbReference type="PANTHER" id="PTHR30589:SF0">
    <property type="entry name" value="PHOSPHATIDYLGLYCEROL--PROLIPOPROTEIN DIACYLGLYCERYL TRANSFERASE"/>
    <property type="match status" value="1"/>
</dbReference>
<evidence type="ECO:0000256" key="1">
    <source>
        <dbReference type="ARBA" id="ARBA00007150"/>
    </source>
</evidence>
<feature type="binding site" evidence="7">
    <location>
        <position position="130"/>
    </location>
    <ligand>
        <name>a 1,2-diacyl-sn-glycero-3-phospho-(1'-sn-glycerol)</name>
        <dbReference type="ChEBI" id="CHEBI:64716"/>
    </ligand>
</feature>
<evidence type="ECO:0000313" key="9">
    <source>
        <dbReference type="Proteomes" id="UP000176938"/>
    </source>
</evidence>
<comment type="catalytic activity">
    <reaction evidence="7">
        <text>L-cysteinyl-[prolipoprotein] + a 1,2-diacyl-sn-glycero-3-phospho-(1'-sn-glycerol) = an S-1,2-diacyl-sn-glyceryl-L-cysteinyl-[prolipoprotein] + sn-glycerol 1-phosphate + H(+)</text>
        <dbReference type="Rhea" id="RHEA:56712"/>
        <dbReference type="Rhea" id="RHEA-COMP:14679"/>
        <dbReference type="Rhea" id="RHEA-COMP:14680"/>
        <dbReference type="ChEBI" id="CHEBI:15378"/>
        <dbReference type="ChEBI" id="CHEBI:29950"/>
        <dbReference type="ChEBI" id="CHEBI:57685"/>
        <dbReference type="ChEBI" id="CHEBI:64716"/>
        <dbReference type="ChEBI" id="CHEBI:140658"/>
        <dbReference type="EC" id="2.5.1.145"/>
    </reaction>
</comment>
<feature type="transmembrane region" description="Helical" evidence="7">
    <location>
        <begin position="86"/>
        <end position="104"/>
    </location>
</feature>
<sequence length="248" mass="27861">MYPTLFQIGPLYIHSYGLMVALAFIAGILVSLYYAKKEKIKSEIILDLAIYVIVASIIGARSFYVIGQWDLYKTNLLEVFMVQRGGLVVLGGVLFSIVTIFLFAKKKKISFLKLLDSISPGTALGLAIGRVGCFLNGCCFGLPARLPWAIKFPPGSLAHSYFPGEYIHPTQIYSVLGMLTVFGVVTSIYRKKRFHGQIFFAWVIGYSIYRFIVEFFRYSPIHWLGLTPSQWIVAIGVVVAVAYLFKKR</sequence>
<dbReference type="GO" id="GO:0005886">
    <property type="term" value="C:plasma membrane"/>
    <property type="evidence" value="ECO:0007669"/>
    <property type="project" value="UniProtKB-SubCell"/>
</dbReference>
<feature type="transmembrane region" description="Helical" evidence="7">
    <location>
        <begin position="124"/>
        <end position="146"/>
    </location>
</feature>
<proteinExistence type="inferred from homology"/>
<dbReference type="HAMAP" id="MF_01147">
    <property type="entry name" value="Lgt"/>
    <property type="match status" value="1"/>
</dbReference>
<comment type="caution">
    <text evidence="8">The sequence shown here is derived from an EMBL/GenBank/DDBJ whole genome shotgun (WGS) entry which is preliminary data.</text>
</comment>
<keyword evidence="4 7" id="KW-0812">Transmembrane</keyword>
<feature type="transmembrane region" description="Helical" evidence="7">
    <location>
        <begin position="166"/>
        <end position="186"/>
    </location>
</feature>
<keyword evidence="2 7" id="KW-1003">Cell membrane</keyword>
<evidence type="ECO:0000256" key="7">
    <source>
        <dbReference type="HAMAP-Rule" id="MF_01147"/>
    </source>
</evidence>
<feature type="transmembrane region" description="Helical" evidence="7">
    <location>
        <begin position="198"/>
        <end position="216"/>
    </location>
</feature>
<feature type="transmembrane region" description="Helical" evidence="7">
    <location>
        <begin position="228"/>
        <end position="245"/>
    </location>
</feature>
<keyword evidence="3 7" id="KW-0808">Transferase</keyword>
<protein>
    <recommendedName>
        <fullName evidence="7">Phosphatidylglycerol--prolipoprotein diacylglyceryl transferase</fullName>
        <ecNumber evidence="7">2.5.1.145</ecNumber>
    </recommendedName>
</protein>
<dbReference type="EMBL" id="METP01000041">
    <property type="protein sequence ID" value="OGC05412.1"/>
    <property type="molecule type" value="Genomic_DNA"/>
</dbReference>
<comment type="similarity">
    <text evidence="1 7">Belongs to the Lgt family.</text>
</comment>
<reference evidence="8 9" key="1">
    <citation type="journal article" date="2016" name="Nat. Commun.">
        <title>Thousands of microbial genomes shed light on interconnected biogeochemical processes in an aquifer system.</title>
        <authorList>
            <person name="Anantharaman K."/>
            <person name="Brown C.T."/>
            <person name="Hug L.A."/>
            <person name="Sharon I."/>
            <person name="Castelle C.J."/>
            <person name="Probst A.J."/>
            <person name="Thomas B.C."/>
            <person name="Singh A."/>
            <person name="Wilkins M.J."/>
            <person name="Karaoz U."/>
            <person name="Brodie E.L."/>
            <person name="Williams K.H."/>
            <person name="Hubbard S.S."/>
            <person name="Banfield J.F."/>
        </authorList>
    </citation>
    <scope>NUCLEOTIDE SEQUENCE [LARGE SCALE GENOMIC DNA]</scope>
</reference>
<dbReference type="NCBIfam" id="TIGR00544">
    <property type="entry name" value="lgt"/>
    <property type="match status" value="1"/>
</dbReference>
<dbReference type="Pfam" id="PF01790">
    <property type="entry name" value="LGT"/>
    <property type="match status" value="1"/>
</dbReference>
<organism evidence="8 9">
    <name type="scientific">candidate division WOR-1 bacterium RIFCSPLOWO2_02_FULL_46_20</name>
    <dbReference type="NCBI Taxonomy" id="1802567"/>
    <lineage>
        <taxon>Bacteria</taxon>
        <taxon>Bacillati</taxon>
        <taxon>Saganbacteria</taxon>
    </lineage>
</organism>
<accession>A0A1F4RB54</accession>
<evidence type="ECO:0000256" key="2">
    <source>
        <dbReference type="ARBA" id="ARBA00022475"/>
    </source>
</evidence>
<evidence type="ECO:0000256" key="5">
    <source>
        <dbReference type="ARBA" id="ARBA00022989"/>
    </source>
</evidence>
<dbReference type="GO" id="GO:0008961">
    <property type="term" value="F:phosphatidylglycerol-prolipoprotein diacylglyceryl transferase activity"/>
    <property type="evidence" value="ECO:0007669"/>
    <property type="project" value="UniProtKB-UniRule"/>
</dbReference>
<evidence type="ECO:0000256" key="6">
    <source>
        <dbReference type="ARBA" id="ARBA00023136"/>
    </source>
</evidence>
<dbReference type="Proteomes" id="UP000176938">
    <property type="component" value="Unassembled WGS sequence"/>
</dbReference>
<dbReference type="PANTHER" id="PTHR30589">
    <property type="entry name" value="PROLIPOPROTEIN DIACYLGLYCERYL TRANSFERASE"/>
    <property type="match status" value="1"/>
</dbReference>
<keyword evidence="5 7" id="KW-1133">Transmembrane helix</keyword>
<comment type="function">
    <text evidence="7">Catalyzes the transfer of the diacylglyceryl group from phosphatidylglycerol to the sulfhydryl group of the N-terminal cysteine of a prolipoprotein, the first step in the formation of mature lipoproteins.</text>
</comment>
<name>A0A1F4RB54_UNCSA</name>
<comment type="subcellular location">
    <subcellularLocation>
        <location evidence="7">Cell membrane</location>
        <topology evidence="7">Multi-pass membrane protein</topology>
    </subcellularLocation>
</comment>
<dbReference type="InterPro" id="IPR001640">
    <property type="entry name" value="Lgt"/>
</dbReference>
<evidence type="ECO:0000256" key="4">
    <source>
        <dbReference type="ARBA" id="ARBA00022692"/>
    </source>
</evidence>
<dbReference type="AlphaFoldDB" id="A0A1F4RB54"/>
<gene>
    <name evidence="7" type="primary">lgt</name>
    <name evidence="8" type="ORF">A3H38_04690</name>
</gene>